<dbReference type="EMBL" id="AMYD01003174">
    <property type="protein sequence ID" value="EQB46974.1"/>
    <property type="molecule type" value="Genomic_DNA"/>
</dbReference>
<organism evidence="1 2">
    <name type="scientific">Colletotrichum gloeosporioides (strain Cg-14)</name>
    <name type="common">Anthracnose fungus</name>
    <name type="synonym">Glomerella cingulata</name>
    <dbReference type="NCBI Taxonomy" id="1237896"/>
    <lineage>
        <taxon>Eukaryota</taxon>
        <taxon>Fungi</taxon>
        <taxon>Dikarya</taxon>
        <taxon>Ascomycota</taxon>
        <taxon>Pezizomycotina</taxon>
        <taxon>Sordariomycetes</taxon>
        <taxon>Hypocreomycetidae</taxon>
        <taxon>Glomerellales</taxon>
        <taxon>Glomerellaceae</taxon>
        <taxon>Colletotrichum</taxon>
        <taxon>Colletotrichum gloeosporioides species complex</taxon>
    </lineage>
</organism>
<protein>
    <submittedName>
        <fullName evidence="1">Uncharacterized protein</fullName>
    </submittedName>
</protein>
<proteinExistence type="predicted"/>
<name>T0K4Z3_COLGC</name>
<dbReference type="HOGENOM" id="CLU_3413094_0_0_1"/>
<comment type="caution">
    <text evidence="1">The sequence shown here is derived from an EMBL/GenBank/DDBJ whole genome shotgun (WGS) entry which is preliminary data.</text>
</comment>
<reference evidence="2" key="1">
    <citation type="journal article" date="2013" name="Mol. Plant Microbe Interact.">
        <title>Global aspects of pacC regulation of pathogenicity genes in Colletotrichum gloeosporioides as revealed by transcriptome analysis.</title>
        <authorList>
            <person name="Alkan N."/>
            <person name="Meng X."/>
            <person name="Friedlander G."/>
            <person name="Reuveni E."/>
            <person name="Sukno S."/>
            <person name="Sherman A."/>
            <person name="Thon M."/>
            <person name="Fluhr R."/>
            <person name="Prusky D."/>
        </authorList>
    </citation>
    <scope>NUCLEOTIDE SEQUENCE [LARGE SCALE GENOMIC DNA]</scope>
    <source>
        <strain evidence="2">Cg-14</strain>
    </source>
</reference>
<dbReference type="Proteomes" id="UP000015530">
    <property type="component" value="Unassembled WGS sequence"/>
</dbReference>
<evidence type="ECO:0000313" key="1">
    <source>
        <dbReference type="EMBL" id="EQB46974.1"/>
    </source>
</evidence>
<evidence type="ECO:0000313" key="2">
    <source>
        <dbReference type="Proteomes" id="UP000015530"/>
    </source>
</evidence>
<sequence>MSNWLTKARLTWWFLQEGRYCTVQEEEE</sequence>
<gene>
    <name evidence="1" type="ORF">CGLO_13938</name>
</gene>
<dbReference type="AlphaFoldDB" id="T0K4Z3"/>
<accession>T0K4Z3</accession>